<name>A0A6A6J711_WESOR</name>
<proteinExistence type="predicted"/>
<feature type="compositionally biased region" description="Polar residues" evidence="1">
    <location>
        <begin position="1"/>
        <end position="14"/>
    </location>
</feature>
<dbReference type="GO" id="GO:0005737">
    <property type="term" value="C:cytoplasm"/>
    <property type="evidence" value="ECO:0007669"/>
    <property type="project" value="TreeGrafter"/>
</dbReference>
<feature type="region of interest" description="Disordered" evidence="1">
    <location>
        <begin position="1"/>
        <end position="20"/>
    </location>
</feature>
<evidence type="ECO:0000313" key="2">
    <source>
        <dbReference type="EMBL" id="KAF2271426.1"/>
    </source>
</evidence>
<dbReference type="Proteomes" id="UP000800097">
    <property type="component" value="Unassembled WGS sequence"/>
</dbReference>
<organism evidence="2 3">
    <name type="scientific">Westerdykella ornata</name>
    <dbReference type="NCBI Taxonomy" id="318751"/>
    <lineage>
        <taxon>Eukaryota</taxon>
        <taxon>Fungi</taxon>
        <taxon>Dikarya</taxon>
        <taxon>Ascomycota</taxon>
        <taxon>Pezizomycotina</taxon>
        <taxon>Dothideomycetes</taxon>
        <taxon>Pleosporomycetidae</taxon>
        <taxon>Pleosporales</taxon>
        <taxon>Sporormiaceae</taxon>
        <taxon>Westerdykella</taxon>
    </lineage>
</organism>
<dbReference type="InterPro" id="IPR002698">
    <property type="entry name" value="FTHF_cligase"/>
</dbReference>
<sequence length="313" mass="35106">MSQESISGSNNLHEPQSPPTDPSCLIWQQVRARLTPHAYPDSRFHHDFSVFIPDFQGSASAADHIASMDCYRTAKTIFTTPDNSLQNLRYRALRDGKKLVVATYELRRGFLLLDPRSTEAVRFEYASCADGMEKPGIGRHVTLAKLQEEGVQVDLYIAGSWVVSQNGMPLWRANDMSSLSWHMLADIGVLSPQAPTLTLVHSSQVLQAERMQTKTKSEPNDVQYDFVVTESTAIHIPDAVRPPLSDLWLDRVSDELIHAMPPLQELKGIKIMERIMREVGLGPSKEVREPTTPNAEEQMGIDIATRILKGYRV</sequence>
<dbReference type="OrthoDB" id="433414at2759"/>
<dbReference type="EMBL" id="ML986542">
    <property type="protein sequence ID" value="KAF2271426.1"/>
    <property type="molecule type" value="Genomic_DNA"/>
</dbReference>
<dbReference type="PANTHER" id="PTHR13017:SF0">
    <property type="entry name" value="METHENYLTETRAHYDROFOLATE SYNTHASE DOMAIN-CONTAINING PROTEIN"/>
    <property type="match status" value="1"/>
</dbReference>
<dbReference type="RefSeq" id="XP_033648965.1">
    <property type="nucleotide sequence ID" value="XM_033794267.1"/>
</dbReference>
<keyword evidence="3" id="KW-1185">Reference proteome</keyword>
<gene>
    <name evidence="2" type="ORF">EI97DRAFT_269671</name>
</gene>
<dbReference type="AlphaFoldDB" id="A0A6A6J711"/>
<protein>
    <submittedName>
        <fullName evidence="2">Uncharacterized protein</fullName>
    </submittedName>
</protein>
<accession>A0A6A6J711</accession>
<evidence type="ECO:0000313" key="3">
    <source>
        <dbReference type="Proteomes" id="UP000800097"/>
    </source>
</evidence>
<reference evidence="2" key="1">
    <citation type="journal article" date="2020" name="Stud. Mycol.">
        <title>101 Dothideomycetes genomes: a test case for predicting lifestyles and emergence of pathogens.</title>
        <authorList>
            <person name="Haridas S."/>
            <person name="Albert R."/>
            <person name="Binder M."/>
            <person name="Bloem J."/>
            <person name="Labutti K."/>
            <person name="Salamov A."/>
            <person name="Andreopoulos B."/>
            <person name="Baker S."/>
            <person name="Barry K."/>
            <person name="Bills G."/>
            <person name="Bluhm B."/>
            <person name="Cannon C."/>
            <person name="Castanera R."/>
            <person name="Culley D."/>
            <person name="Daum C."/>
            <person name="Ezra D."/>
            <person name="Gonzalez J."/>
            <person name="Henrissat B."/>
            <person name="Kuo A."/>
            <person name="Liang C."/>
            <person name="Lipzen A."/>
            <person name="Lutzoni F."/>
            <person name="Magnuson J."/>
            <person name="Mondo S."/>
            <person name="Nolan M."/>
            <person name="Ohm R."/>
            <person name="Pangilinan J."/>
            <person name="Park H.-J."/>
            <person name="Ramirez L."/>
            <person name="Alfaro M."/>
            <person name="Sun H."/>
            <person name="Tritt A."/>
            <person name="Yoshinaga Y."/>
            <person name="Zwiers L.-H."/>
            <person name="Turgeon B."/>
            <person name="Goodwin S."/>
            <person name="Spatafora J."/>
            <person name="Crous P."/>
            <person name="Grigoriev I."/>
        </authorList>
    </citation>
    <scope>NUCLEOTIDE SEQUENCE</scope>
    <source>
        <strain evidence="2">CBS 379.55</strain>
    </source>
</reference>
<dbReference type="GeneID" id="54547442"/>
<evidence type="ECO:0000256" key="1">
    <source>
        <dbReference type="SAM" id="MobiDB-lite"/>
    </source>
</evidence>
<dbReference type="PANTHER" id="PTHR13017">
    <property type="entry name" value="5-FORMYLTETRAHYDROFOLATE CYCLO-LIGASE-RELATED"/>
    <property type="match status" value="1"/>
</dbReference>